<evidence type="ECO:0000256" key="1">
    <source>
        <dbReference type="SAM" id="MobiDB-lite"/>
    </source>
</evidence>
<reference evidence="3" key="1">
    <citation type="journal article" date="2015" name="Genome Biol. Evol.">
        <title>Organellar Genomes of White Spruce (Picea glauca): Assembly and Annotation.</title>
        <authorList>
            <person name="Jackman S.D."/>
            <person name="Warren R.L."/>
            <person name="Gibb E.A."/>
            <person name="Vandervalk B.P."/>
            <person name="Mohamadi H."/>
            <person name="Chu J."/>
            <person name="Raymond A."/>
            <person name="Pleasance S."/>
            <person name="Coope R."/>
            <person name="Wildung M.R."/>
            <person name="Ritland C.E."/>
            <person name="Bousquet J."/>
            <person name="Jones S.J."/>
            <person name="Bohlmann J."/>
            <person name="Birol I."/>
        </authorList>
    </citation>
    <scope>NUCLEOTIDE SEQUENCE [LARGE SCALE GENOMIC DNA]</scope>
    <source>
        <tissue evidence="3">Flushing bud</tissue>
    </source>
</reference>
<dbReference type="AlphaFoldDB" id="A0A117NFH1"/>
<feature type="compositionally biased region" description="Basic residues" evidence="1">
    <location>
        <begin position="125"/>
        <end position="144"/>
    </location>
</feature>
<comment type="caution">
    <text evidence="3">The sequence shown here is derived from an EMBL/GenBank/DDBJ whole genome shotgun (WGS) entry which is preliminary data.</text>
</comment>
<dbReference type="EMBL" id="LKAM01000015">
    <property type="protein sequence ID" value="KUM45915.1"/>
    <property type="molecule type" value="Genomic_DNA"/>
</dbReference>
<keyword evidence="3" id="KW-0496">Mitochondrion</keyword>
<dbReference type="EMBL" id="LKAM01000023">
    <property type="protein sequence ID" value="KUM45205.1"/>
    <property type="molecule type" value="Genomic_DNA"/>
</dbReference>
<name>A0A117NFH1_PICGL</name>
<sequence>MALYRPPAILKGHPITSPPDRPRSTALNRVSSRGNSSELERLSQLFWSRRGSSHPKAIGVSKLFGVHFCWSSLSNESQLYLRKNGFLIPSKRRSLGSVRSIKLLRGFKVCGVKRMGFRENLCKGGKTRGTKSKSRFNQHQRRNNGRGWPLHENMRYLLAWFLQ</sequence>
<organism evidence="3">
    <name type="scientific">Picea glauca</name>
    <name type="common">White spruce</name>
    <name type="synonym">Pinus glauca</name>
    <dbReference type="NCBI Taxonomy" id="3330"/>
    <lineage>
        <taxon>Eukaryota</taxon>
        <taxon>Viridiplantae</taxon>
        <taxon>Streptophyta</taxon>
        <taxon>Embryophyta</taxon>
        <taxon>Tracheophyta</taxon>
        <taxon>Spermatophyta</taxon>
        <taxon>Pinopsida</taxon>
        <taxon>Pinidae</taxon>
        <taxon>Conifers I</taxon>
        <taxon>Pinales</taxon>
        <taxon>Pinaceae</taxon>
        <taxon>Picea</taxon>
    </lineage>
</organism>
<gene>
    <name evidence="4" type="ORF">ABT39_MTgene2269</name>
    <name evidence="2" type="ORF">ABT39_MTgene3528</name>
    <name evidence="3" type="ORF">ABT39_MTgene3538</name>
</gene>
<evidence type="ECO:0000313" key="3">
    <source>
        <dbReference type="EMBL" id="KUM45215.1"/>
    </source>
</evidence>
<accession>A0A117NFH1</accession>
<feature type="compositionally biased region" description="Polar residues" evidence="1">
    <location>
        <begin position="25"/>
        <end position="35"/>
    </location>
</feature>
<proteinExistence type="predicted"/>
<evidence type="ECO:0000313" key="4">
    <source>
        <dbReference type="EMBL" id="KUM45915.1"/>
    </source>
</evidence>
<feature type="region of interest" description="Disordered" evidence="1">
    <location>
        <begin position="11"/>
        <end position="35"/>
    </location>
</feature>
<geneLocation type="mitochondrion" evidence="3"/>
<feature type="region of interest" description="Disordered" evidence="1">
    <location>
        <begin position="123"/>
        <end position="145"/>
    </location>
</feature>
<protein>
    <submittedName>
        <fullName evidence="3">Uncharacterized protein</fullName>
    </submittedName>
</protein>
<evidence type="ECO:0000313" key="2">
    <source>
        <dbReference type="EMBL" id="KUM45205.1"/>
    </source>
</evidence>
<dbReference type="EMBL" id="LKAM01000023">
    <property type="protein sequence ID" value="KUM45215.1"/>
    <property type="molecule type" value="Genomic_DNA"/>
</dbReference>